<proteinExistence type="predicted"/>
<protein>
    <submittedName>
        <fullName evidence="11">Uncharacterized protein</fullName>
    </submittedName>
</protein>
<evidence type="ECO:0000256" key="2">
    <source>
        <dbReference type="ARBA" id="ARBA00022490"/>
    </source>
</evidence>
<accession>A0AAW0NFJ4</accession>
<sequence>MRENHTTVQKSARIKRVMEQQMASHREAHSKQLSLLRDELSEKQRTIHQLTDCNQRQQLELDQLREDFESLKSQEHHKSRQLEELMFLNERHEQSKQDLKGLEETVARELYSLHNLRKLFVQDLTSRVRKSSDLHLDEVLTKVHKQLVRDNADLRCELPKLEKRLRSTAERVKALEGALKEAKEGAMKDRHRYQQEVERIKDVMIRTRNPFRRPHAAQIAKPVRPGHYPLCPPANPFSCRGFSEHPMAFCSDVLYNKNKHKDCDPEEPLSPDSEPESTPSSPAKRLTHRTTTSVITNCRTSSSSGTSESVCQQHGRDARHGKRVVVRFTIINFKSSICPPCTELEKRRERHRENVCVSSHQRRTIRDDRLHLQSHYSARQILTSACVPEMTAGSKSSPESLIFKSKSQIIKIVTQVLLSPSHDLQIFFISLNNNSTVPVCDPSPSLPPPITPHCAPACSYTPVSFHRKYH</sequence>
<feature type="region of interest" description="Disordered" evidence="10">
    <location>
        <begin position="261"/>
        <end position="292"/>
    </location>
</feature>
<dbReference type="AlphaFoldDB" id="A0AAW0NFJ4"/>
<comment type="caution">
    <text evidence="11">The sequence shown here is derived from an EMBL/GenBank/DDBJ whole genome shotgun (WGS) entry which is preliminary data.</text>
</comment>
<dbReference type="InterPro" id="IPR059182">
    <property type="entry name" value="Khc_C"/>
</dbReference>
<evidence type="ECO:0000256" key="1">
    <source>
        <dbReference type="ARBA" id="ARBA00004245"/>
    </source>
</evidence>
<evidence type="ECO:0000256" key="3">
    <source>
        <dbReference type="ARBA" id="ARBA00022701"/>
    </source>
</evidence>
<feature type="coiled-coil region" evidence="9">
    <location>
        <begin position="144"/>
        <end position="185"/>
    </location>
</feature>
<evidence type="ECO:0000313" key="12">
    <source>
        <dbReference type="Proteomes" id="UP001460270"/>
    </source>
</evidence>
<dbReference type="EMBL" id="JBBPFD010000014">
    <property type="protein sequence ID" value="KAK7898966.1"/>
    <property type="molecule type" value="Genomic_DNA"/>
</dbReference>
<keyword evidence="7" id="KW-0505">Motor protein</keyword>
<keyword evidence="2" id="KW-0963">Cytoplasm</keyword>
<evidence type="ECO:0000256" key="4">
    <source>
        <dbReference type="ARBA" id="ARBA00022741"/>
    </source>
</evidence>
<evidence type="ECO:0000256" key="7">
    <source>
        <dbReference type="ARBA" id="ARBA00023175"/>
    </source>
</evidence>
<keyword evidence="5" id="KW-0067">ATP-binding</keyword>
<evidence type="ECO:0000256" key="9">
    <source>
        <dbReference type="SAM" id="Coils"/>
    </source>
</evidence>
<gene>
    <name evidence="11" type="ORF">WMY93_019819</name>
</gene>
<reference evidence="12" key="1">
    <citation type="submission" date="2024-04" db="EMBL/GenBank/DDBJ databases">
        <title>Salinicola lusitanus LLJ914,a marine bacterium isolated from the Okinawa Trough.</title>
        <authorList>
            <person name="Li J."/>
        </authorList>
    </citation>
    <scope>NUCLEOTIDE SEQUENCE [LARGE SCALE GENOMIC DNA]</scope>
</reference>
<dbReference type="CDD" id="cd23649">
    <property type="entry name" value="Khc_CBD_cc"/>
    <property type="match status" value="1"/>
</dbReference>
<comment type="subcellular location">
    <subcellularLocation>
        <location evidence="1">Cytoplasm</location>
        <location evidence="1">Cytoskeleton</location>
    </subcellularLocation>
</comment>
<dbReference type="Proteomes" id="UP001460270">
    <property type="component" value="Unassembled WGS sequence"/>
</dbReference>
<keyword evidence="12" id="KW-1185">Reference proteome</keyword>
<feature type="compositionally biased region" description="Acidic residues" evidence="10">
    <location>
        <begin position="264"/>
        <end position="275"/>
    </location>
</feature>
<keyword evidence="3" id="KW-0493">Microtubule</keyword>
<evidence type="ECO:0000256" key="10">
    <source>
        <dbReference type="SAM" id="MobiDB-lite"/>
    </source>
</evidence>
<evidence type="ECO:0000313" key="11">
    <source>
        <dbReference type="EMBL" id="KAK7898966.1"/>
    </source>
</evidence>
<organism evidence="11 12">
    <name type="scientific">Mugilogobius chulae</name>
    <name type="common">yellowstripe goby</name>
    <dbReference type="NCBI Taxonomy" id="88201"/>
    <lineage>
        <taxon>Eukaryota</taxon>
        <taxon>Metazoa</taxon>
        <taxon>Chordata</taxon>
        <taxon>Craniata</taxon>
        <taxon>Vertebrata</taxon>
        <taxon>Euteleostomi</taxon>
        <taxon>Actinopterygii</taxon>
        <taxon>Neopterygii</taxon>
        <taxon>Teleostei</taxon>
        <taxon>Neoteleostei</taxon>
        <taxon>Acanthomorphata</taxon>
        <taxon>Gobiaria</taxon>
        <taxon>Gobiiformes</taxon>
        <taxon>Gobioidei</taxon>
        <taxon>Gobiidae</taxon>
        <taxon>Gobionellinae</taxon>
        <taxon>Mugilogobius</taxon>
    </lineage>
</organism>
<evidence type="ECO:0000256" key="6">
    <source>
        <dbReference type="ARBA" id="ARBA00023054"/>
    </source>
</evidence>
<keyword evidence="4" id="KW-0547">Nucleotide-binding</keyword>
<name>A0AAW0NFJ4_9GOBI</name>
<keyword evidence="6 9" id="KW-0175">Coiled coil</keyword>
<feature type="coiled-coil region" evidence="9">
    <location>
        <begin position="26"/>
        <end position="105"/>
    </location>
</feature>
<keyword evidence="8" id="KW-0206">Cytoskeleton</keyword>
<evidence type="ECO:0000256" key="5">
    <source>
        <dbReference type="ARBA" id="ARBA00022840"/>
    </source>
</evidence>
<evidence type="ECO:0000256" key="8">
    <source>
        <dbReference type="ARBA" id="ARBA00023212"/>
    </source>
</evidence>